<dbReference type="Proteomes" id="UP001237642">
    <property type="component" value="Unassembled WGS sequence"/>
</dbReference>
<organism evidence="1 2">
    <name type="scientific">Heracleum sosnowskyi</name>
    <dbReference type="NCBI Taxonomy" id="360622"/>
    <lineage>
        <taxon>Eukaryota</taxon>
        <taxon>Viridiplantae</taxon>
        <taxon>Streptophyta</taxon>
        <taxon>Embryophyta</taxon>
        <taxon>Tracheophyta</taxon>
        <taxon>Spermatophyta</taxon>
        <taxon>Magnoliopsida</taxon>
        <taxon>eudicotyledons</taxon>
        <taxon>Gunneridae</taxon>
        <taxon>Pentapetalae</taxon>
        <taxon>asterids</taxon>
        <taxon>campanulids</taxon>
        <taxon>Apiales</taxon>
        <taxon>Apiaceae</taxon>
        <taxon>Apioideae</taxon>
        <taxon>apioid superclade</taxon>
        <taxon>Tordylieae</taxon>
        <taxon>Tordyliinae</taxon>
        <taxon>Heracleum</taxon>
    </lineage>
</organism>
<dbReference type="EMBL" id="JAUIZM010000011">
    <property type="protein sequence ID" value="KAK1357989.1"/>
    <property type="molecule type" value="Genomic_DNA"/>
</dbReference>
<keyword evidence="2" id="KW-1185">Reference proteome</keyword>
<accession>A0AAD8H1E6</accession>
<dbReference type="AlphaFoldDB" id="A0AAD8H1E6"/>
<reference evidence="1" key="1">
    <citation type="submission" date="2023-02" db="EMBL/GenBank/DDBJ databases">
        <title>Genome of toxic invasive species Heracleum sosnowskyi carries increased number of genes despite the absence of recent whole-genome duplications.</title>
        <authorList>
            <person name="Schelkunov M."/>
            <person name="Shtratnikova V."/>
            <person name="Makarenko M."/>
            <person name="Klepikova A."/>
            <person name="Omelchenko D."/>
            <person name="Novikova G."/>
            <person name="Obukhova E."/>
            <person name="Bogdanov V."/>
            <person name="Penin A."/>
            <person name="Logacheva M."/>
        </authorList>
    </citation>
    <scope>NUCLEOTIDE SEQUENCE</scope>
    <source>
        <strain evidence="1">Hsosn_3</strain>
        <tissue evidence="1">Leaf</tissue>
    </source>
</reference>
<proteinExistence type="predicted"/>
<comment type="caution">
    <text evidence="1">The sequence shown here is derived from an EMBL/GenBank/DDBJ whole genome shotgun (WGS) entry which is preliminary data.</text>
</comment>
<evidence type="ECO:0000313" key="1">
    <source>
        <dbReference type="EMBL" id="KAK1357989.1"/>
    </source>
</evidence>
<reference evidence="1" key="2">
    <citation type="submission" date="2023-05" db="EMBL/GenBank/DDBJ databases">
        <authorList>
            <person name="Schelkunov M.I."/>
        </authorList>
    </citation>
    <scope>NUCLEOTIDE SEQUENCE</scope>
    <source>
        <strain evidence="1">Hsosn_3</strain>
        <tissue evidence="1">Leaf</tissue>
    </source>
</reference>
<name>A0AAD8H1E6_9APIA</name>
<sequence length="106" mass="11668">MRCTVVPGEFLLDRSFVFVDFEVLASSTESTDCVGMLRLSGKKKTPVDVFTNKDWLKMSGCGEGSTYGGAVVQPGGHYNPEQNVEIAFRDRVRGFEESKRAAAQKV</sequence>
<gene>
    <name evidence="1" type="ORF">POM88_051245</name>
</gene>
<protein>
    <submittedName>
        <fullName evidence="1">Uncharacterized protein</fullName>
    </submittedName>
</protein>
<evidence type="ECO:0000313" key="2">
    <source>
        <dbReference type="Proteomes" id="UP001237642"/>
    </source>
</evidence>